<dbReference type="AlphaFoldDB" id="A0A0F8A594"/>
<dbReference type="Gene3D" id="1.10.510.10">
    <property type="entry name" value="Transferase(Phosphotransferase) domain 1"/>
    <property type="match status" value="1"/>
</dbReference>
<dbReference type="EMBL" id="KQ030521">
    <property type="protein sequence ID" value="KJZ74934.1"/>
    <property type="molecule type" value="Genomic_DNA"/>
</dbReference>
<evidence type="ECO:0000259" key="6">
    <source>
        <dbReference type="PROSITE" id="PS50011"/>
    </source>
</evidence>
<protein>
    <recommendedName>
        <fullName evidence="6">Protein kinase domain-containing protein</fullName>
    </recommendedName>
</protein>
<evidence type="ECO:0000313" key="7">
    <source>
        <dbReference type="EMBL" id="KJZ74934.1"/>
    </source>
</evidence>
<keyword evidence="3" id="KW-0547">Nucleotide-binding</keyword>
<dbReference type="InterPro" id="IPR051175">
    <property type="entry name" value="CLK_kinases"/>
</dbReference>
<dbReference type="GO" id="GO:0004674">
    <property type="term" value="F:protein serine/threonine kinase activity"/>
    <property type="evidence" value="ECO:0007669"/>
    <property type="project" value="UniProtKB-KW"/>
</dbReference>
<dbReference type="OrthoDB" id="5979581at2759"/>
<reference evidence="7 8" key="1">
    <citation type="journal article" date="2014" name="Genome Biol. Evol.">
        <title>Comparative genomics and transcriptomics analyses reveal divergent lifestyle features of nematode endoparasitic fungus Hirsutella minnesotensis.</title>
        <authorList>
            <person name="Lai Y."/>
            <person name="Liu K."/>
            <person name="Zhang X."/>
            <person name="Zhang X."/>
            <person name="Li K."/>
            <person name="Wang N."/>
            <person name="Shu C."/>
            <person name="Wu Y."/>
            <person name="Wang C."/>
            <person name="Bushley K.E."/>
            <person name="Xiang M."/>
            <person name="Liu X."/>
        </authorList>
    </citation>
    <scope>NUCLEOTIDE SEQUENCE [LARGE SCALE GENOMIC DNA]</scope>
    <source>
        <strain evidence="7 8">3608</strain>
    </source>
</reference>
<dbReference type="PANTHER" id="PTHR45646">
    <property type="entry name" value="SERINE/THREONINE-PROTEIN KINASE DOA-RELATED"/>
    <property type="match status" value="1"/>
</dbReference>
<keyword evidence="4" id="KW-0418">Kinase</keyword>
<dbReference type="GO" id="GO:0005524">
    <property type="term" value="F:ATP binding"/>
    <property type="evidence" value="ECO:0007669"/>
    <property type="project" value="UniProtKB-KW"/>
</dbReference>
<dbReference type="SUPFAM" id="SSF56112">
    <property type="entry name" value="Protein kinase-like (PK-like)"/>
    <property type="match status" value="1"/>
</dbReference>
<evidence type="ECO:0000256" key="1">
    <source>
        <dbReference type="ARBA" id="ARBA00022527"/>
    </source>
</evidence>
<evidence type="ECO:0000256" key="4">
    <source>
        <dbReference type="ARBA" id="ARBA00022777"/>
    </source>
</evidence>
<keyword evidence="2" id="KW-0808">Transferase</keyword>
<keyword evidence="8" id="KW-1185">Reference proteome</keyword>
<organism evidence="7 8">
    <name type="scientific">Hirsutella minnesotensis 3608</name>
    <dbReference type="NCBI Taxonomy" id="1043627"/>
    <lineage>
        <taxon>Eukaryota</taxon>
        <taxon>Fungi</taxon>
        <taxon>Dikarya</taxon>
        <taxon>Ascomycota</taxon>
        <taxon>Pezizomycotina</taxon>
        <taxon>Sordariomycetes</taxon>
        <taxon>Hypocreomycetidae</taxon>
        <taxon>Hypocreales</taxon>
        <taxon>Ophiocordycipitaceae</taxon>
        <taxon>Hirsutella</taxon>
    </lineage>
</organism>
<dbReference type="Pfam" id="PF00069">
    <property type="entry name" value="Pkinase"/>
    <property type="match status" value="1"/>
</dbReference>
<dbReference type="Proteomes" id="UP000054481">
    <property type="component" value="Unassembled WGS sequence"/>
</dbReference>
<proteinExistence type="predicted"/>
<dbReference type="GO" id="GO:0005634">
    <property type="term" value="C:nucleus"/>
    <property type="evidence" value="ECO:0007669"/>
    <property type="project" value="TreeGrafter"/>
</dbReference>
<evidence type="ECO:0000313" key="8">
    <source>
        <dbReference type="Proteomes" id="UP000054481"/>
    </source>
</evidence>
<accession>A0A0F8A594</accession>
<sequence length="232" mass="25989">MAAFASACNSCLQLLPLQVPAIATFLTAHSDIKPTNILIESPAINDMFDKAPPEAFMPHNPPMPPPEEFCMESTQVSSREEDLAQSTDLSVRLTDFGTSSWFDKHLTEWIQPDMLRAPEVILGVDWDHKVDIWNLGLVIWELAEGRLLFDGTWAPRDPYTPEAHLAQMTAVLGPFPEQLLARSRKRDQYFDNEGNLIKPSTFSSVSLKQFSKNPNLSASDRTSFLDSVLLTI</sequence>
<name>A0A0F8A594_9HYPO</name>
<keyword evidence="1" id="KW-0723">Serine/threonine-protein kinase</keyword>
<feature type="domain" description="Protein kinase" evidence="6">
    <location>
        <begin position="1"/>
        <end position="232"/>
    </location>
</feature>
<dbReference type="InterPro" id="IPR000719">
    <property type="entry name" value="Prot_kinase_dom"/>
</dbReference>
<evidence type="ECO:0000256" key="3">
    <source>
        <dbReference type="ARBA" id="ARBA00022741"/>
    </source>
</evidence>
<keyword evidence="5" id="KW-0067">ATP-binding</keyword>
<dbReference type="PANTHER" id="PTHR45646:SF11">
    <property type="entry name" value="SERINE_THREONINE-PROTEIN KINASE DOA"/>
    <property type="match status" value="1"/>
</dbReference>
<dbReference type="InterPro" id="IPR011009">
    <property type="entry name" value="Kinase-like_dom_sf"/>
</dbReference>
<evidence type="ECO:0000256" key="2">
    <source>
        <dbReference type="ARBA" id="ARBA00022679"/>
    </source>
</evidence>
<gene>
    <name evidence="7" type="ORF">HIM_05665</name>
</gene>
<evidence type="ECO:0000256" key="5">
    <source>
        <dbReference type="ARBA" id="ARBA00022840"/>
    </source>
</evidence>
<dbReference type="PROSITE" id="PS50011">
    <property type="entry name" value="PROTEIN_KINASE_DOM"/>
    <property type="match status" value="1"/>
</dbReference>